<protein>
    <recommendedName>
        <fullName evidence="3">Type IV secretion protein Rhs</fullName>
    </recommendedName>
</protein>
<evidence type="ECO:0000313" key="2">
    <source>
        <dbReference type="Proteomes" id="UP000075430"/>
    </source>
</evidence>
<accession>A0A150F2I2</accession>
<dbReference type="PANTHER" id="PTHR32305">
    <property type="match status" value="1"/>
</dbReference>
<organism evidence="1 2">
    <name type="scientific">Bacillus nakamurai</name>
    <dbReference type="NCBI Taxonomy" id="1793963"/>
    <lineage>
        <taxon>Bacteria</taxon>
        <taxon>Bacillati</taxon>
        <taxon>Bacillota</taxon>
        <taxon>Bacilli</taxon>
        <taxon>Bacillales</taxon>
        <taxon>Bacillaceae</taxon>
        <taxon>Bacillus</taxon>
    </lineage>
</organism>
<dbReference type="PANTHER" id="PTHR32305:SF17">
    <property type="entry name" value="TRNA NUCLEASE WAPA"/>
    <property type="match status" value="1"/>
</dbReference>
<dbReference type="EMBL" id="LSBA01000039">
    <property type="protein sequence ID" value="KXZ13078.1"/>
    <property type="molecule type" value="Genomic_DNA"/>
</dbReference>
<dbReference type="AlphaFoldDB" id="A0A150F2I2"/>
<evidence type="ECO:0008006" key="3">
    <source>
        <dbReference type="Google" id="ProtNLM"/>
    </source>
</evidence>
<sequence length="193" mass="22310">MARYYEPRNGVFLSLDPDPGSDGDSLDQNGYAYGNNNPVMNVDPDGHWVWLAINAGFAAYDGYKAYKSGKGWRGVAKAAAYGFVGGGRFKLTKRAYSSIRNIYKVKKTKRIAKKFKYDSTAYKRAKNGRYVPRRHIASTIVYGKRKHDGAKGYSAYYSTMYKNGRKYSFKVVYNKRTKRVRHFHYKDYYKMKK</sequence>
<evidence type="ECO:0000313" key="1">
    <source>
        <dbReference type="EMBL" id="KXZ13078.1"/>
    </source>
</evidence>
<dbReference type="InterPro" id="IPR050708">
    <property type="entry name" value="T6SS_VgrG/RHS"/>
</dbReference>
<reference evidence="2" key="1">
    <citation type="submission" date="2016-02" db="EMBL/GenBank/DDBJ databases">
        <authorList>
            <person name="Dunlap C."/>
        </authorList>
    </citation>
    <scope>NUCLEOTIDE SEQUENCE [LARGE SCALE GENOMIC DNA]</scope>
    <source>
        <strain evidence="2">NRRL B-41092</strain>
    </source>
</reference>
<dbReference type="STRING" id="1793963.AXI58_05200"/>
<dbReference type="Gene3D" id="2.180.10.10">
    <property type="entry name" value="RHS repeat-associated core"/>
    <property type="match status" value="1"/>
</dbReference>
<name>A0A150F2I2_9BACI</name>
<dbReference type="Proteomes" id="UP000075430">
    <property type="component" value="Unassembled WGS sequence"/>
</dbReference>
<dbReference type="NCBIfam" id="TIGR03696">
    <property type="entry name" value="Rhs_assc_core"/>
    <property type="match status" value="1"/>
</dbReference>
<proteinExistence type="predicted"/>
<dbReference type="InterPro" id="IPR022385">
    <property type="entry name" value="Rhs_assc_core"/>
</dbReference>
<keyword evidence="2" id="KW-1185">Reference proteome</keyword>
<gene>
    <name evidence="1" type="ORF">AXI58_05200</name>
</gene>
<comment type="caution">
    <text evidence="1">The sequence shown here is derived from an EMBL/GenBank/DDBJ whole genome shotgun (WGS) entry which is preliminary data.</text>
</comment>